<gene>
    <name evidence="2" type="ORF">TCAL_00957</name>
</gene>
<dbReference type="Pfam" id="PF00856">
    <property type="entry name" value="SET"/>
    <property type="match status" value="1"/>
</dbReference>
<evidence type="ECO:0000259" key="1">
    <source>
        <dbReference type="PROSITE" id="PS50280"/>
    </source>
</evidence>
<accession>A0A553P7U8</accession>
<dbReference type="PANTHER" id="PTHR46455">
    <property type="entry name" value="SET AND MYND DOMAIN CONTAINING, ARTHROPOD-SPECIFIC, MEMBER 4, ISOFORM A"/>
    <property type="match status" value="1"/>
</dbReference>
<dbReference type="Gene3D" id="2.170.270.10">
    <property type="entry name" value="SET domain"/>
    <property type="match status" value="1"/>
</dbReference>
<dbReference type="OMA" id="MEANIEV"/>
<dbReference type="GO" id="GO:0008276">
    <property type="term" value="F:protein methyltransferase activity"/>
    <property type="evidence" value="ECO:0007669"/>
    <property type="project" value="UniProtKB-ARBA"/>
</dbReference>
<reference evidence="2 3" key="1">
    <citation type="journal article" date="2018" name="Nat. Ecol. Evol.">
        <title>Genomic signatures of mitonuclear coevolution across populations of Tigriopus californicus.</title>
        <authorList>
            <person name="Barreto F.S."/>
            <person name="Watson E.T."/>
            <person name="Lima T.G."/>
            <person name="Willett C.S."/>
            <person name="Edmands S."/>
            <person name="Li W."/>
            <person name="Burton R.S."/>
        </authorList>
    </citation>
    <scope>NUCLEOTIDE SEQUENCE [LARGE SCALE GENOMIC DNA]</scope>
    <source>
        <strain evidence="2 3">San Diego</strain>
    </source>
</reference>
<dbReference type="InterPro" id="IPR053010">
    <property type="entry name" value="SET_SmydA-8"/>
</dbReference>
<dbReference type="Gene3D" id="1.10.220.160">
    <property type="match status" value="1"/>
</dbReference>
<dbReference type="GO" id="GO:0008170">
    <property type="term" value="F:N-methyltransferase activity"/>
    <property type="evidence" value="ECO:0007669"/>
    <property type="project" value="UniProtKB-ARBA"/>
</dbReference>
<dbReference type="Proteomes" id="UP000318571">
    <property type="component" value="Chromosome 3"/>
</dbReference>
<dbReference type="AlphaFoldDB" id="A0A553P7U8"/>
<dbReference type="EMBL" id="VCGU01000007">
    <property type="protein sequence ID" value="TRY73768.1"/>
    <property type="molecule type" value="Genomic_DNA"/>
</dbReference>
<evidence type="ECO:0000313" key="2">
    <source>
        <dbReference type="EMBL" id="TRY73768.1"/>
    </source>
</evidence>
<organism evidence="2 3">
    <name type="scientific">Tigriopus californicus</name>
    <name type="common">Marine copepod</name>
    <dbReference type="NCBI Taxonomy" id="6832"/>
    <lineage>
        <taxon>Eukaryota</taxon>
        <taxon>Metazoa</taxon>
        <taxon>Ecdysozoa</taxon>
        <taxon>Arthropoda</taxon>
        <taxon>Crustacea</taxon>
        <taxon>Multicrustacea</taxon>
        <taxon>Hexanauplia</taxon>
        <taxon>Copepoda</taxon>
        <taxon>Harpacticoida</taxon>
        <taxon>Harpacticidae</taxon>
        <taxon>Tigriopus</taxon>
    </lineage>
</organism>
<dbReference type="GO" id="GO:0008757">
    <property type="term" value="F:S-adenosylmethionine-dependent methyltransferase activity"/>
    <property type="evidence" value="ECO:0007669"/>
    <property type="project" value="UniProtKB-ARBA"/>
</dbReference>
<dbReference type="STRING" id="6832.A0A553P7U8"/>
<name>A0A553P7U8_TIGCA</name>
<keyword evidence="3" id="KW-1185">Reference proteome</keyword>
<proteinExistence type="predicted"/>
<dbReference type="Gene3D" id="6.10.140.2220">
    <property type="match status" value="1"/>
</dbReference>
<comment type="caution">
    <text evidence="2">The sequence shown here is derived from an EMBL/GenBank/DDBJ whole genome shotgun (WGS) entry which is preliminary data.</text>
</comment>
<sequence length="490" mass="55737">MEANIEVVTNDKEGRHLVAIEEFEQGQCLWSEKPILCGPRYSTYPVCLGCYEPVDGTVLCPKCGWPMCSEDCPFLENHTPECKVFQRKNVKVDTSTFKYQEVEPMYDIILPLRVLVLKAQDPTLAKQFFHLESHVTKWKQTKSWNGSHAKIWNYLKDTLSMETSQEEISNIFGILYTNDFLVDTVSGTSNVVAVYRDVSMCSHSCVPNAFKTFGSIQDGFSITLRAKQTIKKAENITISYVETFLPSAIRQEKMEYGKHFTCMCPRCSDPTDLGTFGNSLLCGSNCGGTVSKSKDKNDYKCEKCGRGMTKEIVQKIFNKAFKETEALLKSNSSTVVDLCEMFLSRYKTLLHPNNLLMLKVKYGLITMIGRIPGYQMNCLTLDQIIRKRRLCEDILRVLDVIDPGISSRRGVVLYELHMAQIMAAQLQYANDEIDILSAKEEFEESLRSLQQSIEMLQFEKPESFEGIIYQGAKPTLAPLRQHIQNEFGDL</sequence>
<protein>
    <recommendedName>
        <fullName evidence="1">SET domain-containing protein</fullName>
    </recommendedName>
</protein>
<dbReference type="InterPro" id="IPR046341">
    <property type="entry name" value="SET_dom_sf"/>
</dbReference>
<dbReference type="PANTHER" id="PTHR46455:SF2">
    <property type="entry name" value="AT24727P"/>
    <property type="match status" value="1"/>
</dbReference>
<dbReference type="OrthoDB" id="6374143at2759"/>
<evidence type="ECO:0000313" key="3">
    <source>
        <dbReference type="Proteomes" id="UP000318571"/>
    </source>
</evidence>
<dbReference type="InterPro" id="IPR001214">
    <property type="entry name" value="SET_dom"/>
</dbReference>
<feature type="domain" description="SET" evidence="1">
    <location>
        <begin position="3"/>
        <end position="241"/>
    </location>
</feature>
<dbReference type="CDD" id="cd20071">
    <property type="entry name" value="SET_SMYD"/>
    <property type="match status" value="1"/>
</dbReference>
<dbReference type="PROSITE" id="PS50280">
    <property type="entry name" value="SET"/>
    <property type="match status" value="1"/>
</dbReference>
<dbReference type="SUPFAM" id="SSF82199">
    <property type="entry name" value="SET domain"/>
    <property type="match status" value="1"/>
</dbReference>